<feature type="domain" description="ABC3 transporter permease C-terminal" evidence="7">
    <location>
        <begin position="686"/>
        <end position="799"/>
    </location>
</feature>
<feature type="transmembrane region" description="Helical" evidence="6">
    <location>
        <begin position="735"/>
        <end position="754"/>
    </location>
</feature>
<name>I2GDG9_9BACT</name>
<gene>
    <name evidence="9" type="ORF">BN8_00901</name>
</gene>
<keyword evidence="9" id="KW-0547">Nucleotide-binding</keyword>
<accession>I2GDG9</accession>
<feature type="domain" description="ABC3 transporter permease C-terminal" evidence="7">
    <location>
        <begin position="298"/>
        <end position="414"/>
    </location>
</feature>
<dbReference type="AlphaFoldDB" id="I2GDG9"/>
<evidence type="ECO:0000313" key="10">
    <source>
        <dbReference type="Proteomes" id="UP000009309"/>
    </source>
</evidence>
<dbReference type="GO" id="GO:0022857">
    <property type="term" value="F:transmembrane transporter activity"/>
    <property type="evidence" value="ECO:0007669"/>
    <property type="project" value="TreeGrafter"/>
</dbReference>
<feature type="transmembrane region" description="Helical" evidence="6">
    <location>
        <begin position="683"/>
        <end position="708"/>
    </location>
</feature>
<evidence type="ECO:0000256" key="4">
    <source>
        <dbReference type="ARBA" id="ARBA00022989"/>
    </source>
</evidence>
<feature type="transmembrane region" description="Helical" evidence="6">
    <location>
        <begin position="339"/>
        <end position="366"/>
    </location>
</feature>
<feature type="transmembrane region" description="Helical" evidence="6">
    <location>
        <begin position="386"/>
        <end position="413"/>
    </location>
</feature>
<dbReference type="Pfam" id="PF02687">
    <property type="entry name" value="FtsX"/>
    <property type="match status" value="2"/>
</dbReference>
<organism evidence="9 10">
    <name type="scientific">Fibrisoma limi BUZ 3</name>
    <dbReference type="NCBI Taxonomy" id="1185876"/>
    <lineage>
        <taxon>Bacteria</taxon>
        <taxon>Pseudomonadati</taxon>
        <taxon>Bacteroidota</taxon>
        <taxon>Cytophagia</taxon>
        <taxon>Cytophagales</taxon>
        <taxon>Spirosomataceae</taxon>
        <taxon>Fibrisoma</taxon>
    </lineage>
</organism>
<reference evidence="9 10" key="1">
    <citation type="journal article" date="2012" name="J. Bacteriol.">
        <title>Genome Sequence of the Filamentous Bacterium Fibrisoma limi BUZ 3T.</title>
        <authorList>
            <person name="Filippini M."/>
            <person name="Qi W."/>
            <person name="Jaenicke S."/>
            <person name="Goesmann A."/>
            <person name="Smits T.H."/>
            <person name="Bagheri H.C."/>
        </authorList>
    </citation>
    <scope>NUCLEOTIDE SEQUENCE [LARGE SCALE GENOMIC DNA]</scope>
    <source>
        <strain evidence="10">BUZ 3T</strain>
    </source>
</reference>
<keyword evidence="9" id="KW-0067">ATP-binding</keyword>
<dbReference type="Pfam" id="PF12704">
    <property type="entry name" value="MacB_PCD"/>
    <property type="match status" value="2"/>
</dbReference>
<evidence type="ECO:0000256" key="5">
    <source>
        <dbReference type="ARBA" id="ARBA00023136"/>
    </source>
</evidence>
<dbReference type="EMBL" id="CAIT01000004">
    <property type="protein sequence ID" value="CCH51943.1"/>
    <property type="molecule type" value="Genomic_DNA"/>
</dbReference>
<dbReference type="eggNOG" id="COG0577">
    <property type="taxonomic scope" value="Bacteria"/>
</dbReference>
<keyword evidence="3 6" id="KW-0812">Transmembrane</keyword>
<keyword evidence="10" id="KW-1185">Reference proteome</keyword>
<evidence type="ECO:0000256" key="1">
    <source>
        <dbReference type="ARBA" id="ARBA00004651"/>
    </source>
</evidence>
<dbReference type="OrthoDB" id="5933722at2"/>
<dbReference type="InterPro" id="IPR050250">
    <property type="entry name" value="Macrolide_Exporter_MacB"/>
</dbReference>
<evidence type="ECO:0000259" key="8">
    <source>
        <dbReference type="Pfam" id="PF12704"/>
    </source>
</evidence>
<dbReference type="Proteomes" id="UP000009309">
    <property type="component" value="Unassembled WGS sequence"/>
</dbReference>
<dbReference type="PROSITE" id="PS51257">
    <property type="entry name" value="PROKAR_LIPOPROTEIN"/>
    <property type="match status" value="1"/>
</dbReference>
<evidence type="ECO:0000256" key="3">
    <source>
        <dbReference type="ARBA" id="ARBA00022692"/>
    </source>
</evidence>
<protein>
    <submittedName>
        <fullName evidence="9">Macrolide export ATP-binding/permease protein macB</fullName>
    </submittedName>
</protein>
<dbReference type="PANTHER" id="PTHR30572">
    <property type="entry name" value="MEMBRANE COMPONENT OF TRANSPORTER-RELATED"/>
    <property type="match status" value="1"/>
</dbReference>
<evidence type="ECO:0000256" key="2">
    <source>
        <dbReference type="ARBA" id="ARBA00022475"/>
    </source>
</evidence>
<comment type="subcellular location">
    <subcellularLocation>
        <location evidence="1">Cell membrane</location>
        <topology evidence="1">Multi-pass membrane protein</topology>
    </subcellularLocation>
</comment>
<evidence type="ECO:0000259" key="7">
    <source>
        <dbReference type="Pfam" id="PF02687"/>
    </source>
</evidence>
<feature type="domain" description="MacB-like periplasmic core" evidence="8">
    <location>
        <begin position="536"/>
        <end position="608"/>
    </location>
</feature>
<dbReference type="GO" id="GO:0005886">
    <property type="term" value="C:plasma membrane"/>
    <property type="evidence" value="ECO:0007669"/>
    <property type="project" value="UniProtKB-SubCell"/>
</dbReference>
<keyword evidence="4 6" id="KW-1133">Transmembrane helix</keyword>
<keyword evidence="5 6" id="KW-0472">Membrane</keyword>
<proteinExistence type="predicted"/>
<feature type="transmembrane region" description="Helical" evidence="6">
    <location>
        <begin position="769"/>
        <end position="789"/>
    </location>
</feature>
<dbReference type="GO" id="GO:0005524">
    <property type="term" value="F:ATP binding"/>
    <property type="evidence" value="ECO:0007669"/>
    <property type="project" value="UniProtKB-KW"/>
</dbReference>
<dbReference type="InterPro" id="IPR003838">
    <property type="entry name" value="ABC3_permease_C"/>
</dbReference>
<feature type="transmembrane region" description="Helical" evidence="6">
    <location>
        <begin position="434"/>
        <end position="454"/>
    </location>
</feature>
<evidence type="ECO:0000256" key="6">
    <source>
        <dbReference type="SAM" id="Phobius"/>
    </source>
</evidence>
<feature type="domain" description="MacB-like periplasmic core" evidence="8">
    <location>
        <begin position="20"/>
        <end position="236"/>
    </location>
</feature>
<sequence>MLRNYLTIAFRNLWKHKTYTLINTVGLSVAFGSCLLLFLTAYHELSFDNFHTNGKNIYQVYQQTGLSDKGVPMPAPLTTVLKKEFPQDVKHIARVVSGGMIRYGNKEFSKTVRYVDEPYLRMFSFPVRQGAGPQSALSNLSNIVLNEASAKDIFGSENPIGKTLLIQENDTWKPFVVSSVIADYPDNSSIKFDVLARFEADPDYASSKDSWDNSYHTLFLQLADNVSEASFEQKLRGVVKKYYAGNLSNLKRDGGQPDENGDLYSLRLLPLKDLHFDTEVGGAEVGAVKKSYPYLLLIVAGFIVAIACINFVNLSTARSLTRSREVGMRKALGALKSQLFLQFWGEALLICVFGLLLGGLLTYGLLPVFKQVFRSTTSLSYFQQPAILISLLVGFLLITLVAGGYPALFMARFNTIKVLKGVISLNRTSVMRNTLLVVQFAIATLLIACTVIAWQQINFLRKMPLGYNEDQVISIPIRGSINGRQMLRLLRDRLSQQPRILSITGAYKNFGRGLDGSTVTSIMGFEHNNHSVHSHWQIVDYDYLKTLDLKLIAGRDFSREYATDTTTSVIINEAMAKELGDKNPIGALMQVDSGRTPLQVVGVVKDYHHESLKRKIQPNTLIMDQKWPLGYALVKIAPDNVPATMAMLKKTWEELDPNSAFQGSFLDENTDRLYKAEERLSQLFISAAIVAIVLSCLGLFAIAVMVMTQRTKEVGVRKVLGASVLSIVALLSKDFLKLVIVGIVIASPVAWYFMNQWLQDFAYKIEIEWWVFVLAGLLAIGIALLTVSFQSVKAALMNPVKSLRTE</sequence>
<comment type="caution">
    <text evidence="9">The sequence shown here is derived from an EMBL/GenBank/DDBJ whole genome shotgun (WGS) entry which is preliminary data.</text>
</comment>
<dbReference type="PANTHER" id="PTHR30572:SF18">
    <property type="entry name" value="ABC-TYPE MACROLIDE FAMILY EXPORT SYSTEM PERMEASE COMPONENT 2"/>
    <property type="match status" value="1"/>
</dbReference>
<dbReference type="STRING" id="1185876.BN8_00901"/>
<dbReference type="RefSeq" id="WP_009280529.1">
    <property type="nucleotide sequence ID" value="NZ_CAIT01000004.1"/>
</dbReference>
<dbReference type="InterPro" id="IPR025857">
    <property type="entry name" value="MacB_PCD"/>
</dbReference>
<feature type="transmembrane region" description="Helical" evidence="6">
    <location>
        <begin position="294"/>
        <end position="314"/>
    </location>
</feature>
<evidence type="ECO:0000313" key="9">
    <source>
        <dbReference type="EMBL" id="CCH51943.1"/>
    </source>
</evidence>
<feature type="transmembrane region" description="Helical" evidence="6">
    <location>
        <begin position="21"/>
        <end position="42"/>
    </location>
</feature>
<keyword evidence="2" id="KW-1003">Cell membrane</keyword>